<gene>
    <name evidence="8" type="ORF">O181_065662</name>
</gene>
<dbReference type="InterPro" id="IPR050951">
    <property type="entry name" value="Retrovirus_Pol_polyprotein"/>
</dbReference>
<dbReference type="InterPro" id="IPR043128">
    <property type="entry name" value="Rev_trsase/Diguanyl_cyclase"/>
</dbReference>
<keyword evidence="1" id="KW-0808">Transferase</keyword>
<dbReference type="EMBL" id="AVOT02032215">
    <property type="protein sequence ID" value="MBW0525947.1"/>
    <property type="molecule type" value="Genomic_DNA"/>
</dbReference>
<evidence type="ECO:0000259" key="7">
    <source>
        <dbReference type="Pfam" id="PF17917"/>
    </source>
</evidence>
<dbReference type="SUPFAM" id="SSF56672">
    <property type="entry name" value="DNA/RNA polymerases"/>
    <property type="match status" value="1"/>
</dbReference>
<keyword evidence="6" id="KW-0695">RNA-directed DNA polymerase</keyword>
<dbReference type="GO" id="GO:0003964">
    <property type="term" value="F:RNA-directed DNA polymerase activity"/>
    <property type="evidence" value="ECO:0007669"/>
    <property type="project" value="UniProtKB-KW"/>
</dbReference>
<proteinExistence type="predicted"/>
<dbReference type="AlphaFoldDB" id="A0A9Q3EXT7"/>
<accession>A0A9Q3EXT7</accession>
<organism evidence="8 9">
    <name type="scientific">Austropuccinia psidii MF-1</name>
    <dbReference type="NCBI Taxonomy" id="1389203"/>
    <lineage>
        <taxon>Eukaryota</taxon>
        <taxon>Fungi</taxon>
        <taxon>Dikarya</taxon>
        <taxon>Basidiomycota</taxon>
        <taxon>Pucciniomycotina</taxon>
        <taxon>Pucciniomycetes</taxon>
        <taxon>Pucciniales</taxon>
        <taxon>Sphaerophragmiaceae</taxon>
        <taxon>Austropuccinia</taxon>
    </lineage>
</organism>
<evidence type="ECO:0000256" key="1">
    <source>
        <dbReference type="ARBA" id="ARBA00022679"/>
    </source>
</evidence>
<evidence type="ECO:0000256" key="3">
    <source>
        <dbReference type="ARBA" id="ARBA00022722"/>
    </source>
</evidence>
<protein>
    <recommendedName>
        <fullName evidence="7">Reverse transcriptase RNase H-like domain-containing protein</fullName>
    </recommendedName>
</protein>
<evidence type="ECO:0000256" key="6">
    <source>
        <dbReference type="ARBA" id="ARBA00022918"/>
    </source>
</evidence>
<keyword evidence="9" id="KW-1185">Reference proteome</keyword>
<reference evidence="8" key="1">
    <citation type="submission" date="2021-03" db="EMBL/GenBank/DDBJ databases">
        <title>Draft genome sequence of rust myrtle Austropuccinia psidii MF-1, a brazilian biotype.</title>
        <authorList>
            <person name="Quecine M.C."/>
            <person name="Pachon D.M.R."/>
            <person name="Bonatelli M.L."/>
            <person name="Correr F.H."/>
            <person name="Franceschini L.M."/>
            <person name="Leite T.F."/>
            <person name="Margarido G.R.A."/>
            <person name="Almeida C.A."/>
            <person name="Ferrarezi J.A."/>
            <person name="Labate C.A."/>
        </authorList>
    </citation>
    <scope>NUCLEOTIDE SEQUENCE</scope>
    <source>
        <strain evidence="8">MF-1</strain>
    </source>
</reference>
<evidence type="ECO:0000256" key="4">
    <source>
        <dbReference type="ARBA" id="ARBA00022759"/>
    </source>
</evidence>
<dbReference type="PANTHER" id="PTHR37984">
    <property type="entry name" value="PROTEIN CBG26694"/>
    <property type="match status" value="1"/>
</dbReference>
<dbReference type="GO" id="GO:0016787">
    <property type="term" value="F:hydrolase activity"/>
    <property type="evidence" value="ECO:0007669"/>
    <property type="project" value="UniProtKB-KW"/>
</dbReference>
<comment type="caution">
    <text evidence="8">The sequence shown here is derived from an EMBL/GenBank/DDBJ whole genome shotgun (WGS) entry which is preliminary data.</text>
</comment>
<dbReference type="PANTHER" id="PTHR37984:SF5">
    <property type="entry name" value="PROTEIN NYNRIN-LIKE"/>
    <property type="match status" value="1"/>
</dbReference>
<keyword evidence="5" id="KW-0378">Hydrolase</keyword>
<dbReference type="CDD" id="cd09274">
    <property type="entry name" value="RNase_HI_RT_Ty3"/>
    <property type="match status" value="1"/>
</dbReference>
<keyword evidence="3" id="KW-0540">Nuclease</keyword>
<evidence type="ECO:0000313" key="9">
    <source>
        <dbReference type="Proteomes" id="UP000765509"/>
    </source>
</evidence>
<dbReference type="GO" id="GO:0004519">
    <property type="term" value="F:endonuclease activity"/>
    <property type="evidence" value="ECO:0007669"/>
    <property type="project" value="UniProtKB-KW"/>
</dbReference>
<evidence type="ECO:0000256" key="2">
    <source>
        <dbReference type="ARBA" id="ARBA00022695"/>
    </source>
</evidence>
<dbReference type="Proteomes" id="UP000765509">
    <property type="component" value="Unassembled WGS sequence"/>
</dbReference>
<sequence>MCTPQSEDLTEKVYYRNDIKNFAHITSSLYKLCSKDIVFEITKEGRDAYERIKHELTNAPVLILPEFKLQLKLYIDAACSQGLGAALHQRQIVDGEPREELICYISSQMKDSEARYGATQTECLWLTWDLENLHYYFQGAVFEVYTDCTALKSLLKMKTTNRHMLRWQITIQEYRGNMNIIYKEGKSHTNPDGHWIMS</sequence>
<evidence type="ECO:0000313" key="8">
    <source>
        <dbReference type="EMBL" id="MBW0525947.1"/>
    </source>
</evidence>
<evidence type="ECO:0000256" key="5">
    <source>
        <dbReference type="ARBA" id="ARBA00022801"/>
    </source>
</evidence>
<feature type="domain" description="Reverse transcriptase RNase H-like" evidence="7">
    <location>
        <begin position="67"/>
        <end position="174"/>
    </location>
</feature>
<dbReference type="InterPro" id="IPR041373">
    <property type="entry name" value="RT_RNaseH"/>
</dbReference>
<keyword evidence="2" id="KW-0548">Nucleotidyltransferase</keyword>
<name>A0A9Q3EXT7_9BASI</name>
<dbReference type="OrthoDB" id="5985335at2759"/>
<keyword evidence="4" id="KW-0255">Endonuclease</keyword>
<dbReference type="InterPro" id="IPR043502">
    <property type="entry name" value="DNA/RNA_pol_sf"/>
</dbReference>
<dbReference type="Pfam" id="PF17917">
    <property type="entry name" value="RT_RNaseH"/>
    <property type="match status" value="1"/>
</dbReference>
<dbReference type="Gene3D" id="3.30.70.270">
    <property type="match status" value="1"/>
</dbReference>